<dbReference type="PANTHER" id="PTHR40942:SF4">
    <property type="entry name" value="CYTOCHROME C5"/>
    <property type="match status" value="1"/>
</dbReference>
<dbReference type="Proteomes" id="UP000188627">
    <property type="component" value="Unassembled WGS sequence"/>
</dbReference>
<accession>A0ABX3KHF0</accession>
<comment type="similarity">
    <text evidence="2 5">Belongs to the Ap4A hydrolase family.</text>
</comment>
<dbReference type="RefSeq" id="WP_077772233.1">
    <property type="nucleotide sequence ID" value="NZ_MUFC01000007.1"/>
</dbReference>
<evidence type="ECO:0000256" key="4">
    <source>
        <dbReference type="ARBA" id="ARBA00049417"/>
    </source>
</evidence>
<evidence type="ECO:0000313" key="8">
    <source>
        <dbReference type="Proteomes" id="UP000188627"/>
    </source>
</evidence>
<reference evidence="8" key="1">
    <citation type="submission" date="2017-01" db="EMBL/GenBank/DDBJ databases">
        <title>Draft genome of the species Salinivibrio sharmensis.</title>
        <authorList>
            <person name="Lopez-Hermoso C."/>
            <person name="De La Haba R."/>
            <person name="Sanchez-Porro C."/>
            <person name="Ventosa A."/>
        </authorList>
    </citation>
    <scope>NUCLEOTIDE SEQUENCE [LARGE SCALE GENOMIC DNA]</scope>
    <source>
        <strain evidence="8">CBH463</strain>
    </source>
</reference>
<evidence type="ECO:0000259" key="6">
    <source>
        <dbReference type="Pfam" id="PF00149"/>
    </source>
</evidence>
<comment type="function">
    <text evidence="1 5">Hydrolyzes diadenosine 5',5'''-P1,P4-tetraphosphate to yield ADP.</text>
</comment>
<dbReference type="HAMAP" id="MF_00199">
    <property type="entry name" value="ApaH"/>
    <property type="match status" value="1"/>
</dbReference>
<proteinExistence type="inferred from homology"/>
<dbReference type="PANTHER" id="PTHR40942">
    <property type="match status" value="1"/>
</dbReference>
<keyword evidence="3 5" id="KW-0378">Hydrolase</keyword>
<dbReference type="EC" id="3.6.1.41" evidence="5"/>
<name>A0ABX3KHF0_9GAMM</name>
<keyword evidence="8" id="KW-1185">Reference proteome</keyword>
<dbReference type="EMBL" id="MUFC01000007">
    <property type="protein sequence ID" value="OOE88351.1"/>
    <property type="molecule type" value="Genomic_DNA"/>
</dbReference>
<dbReference type="InterPro" id="IPR004843">
    <property type="entry name" value="Calcineurin-like_PHP"/>
</dbReference>
<dbReference type="Gene3D" id="3.60.21.10">
    <property type="match status" value="1"/>
</dbReference>
<evidence type="ECO:0000313" key="7">
    <source>
        <dbReference type="EMBL" id="OOE88351.1"/>
    </source>
</evidence>
<dbReference type="InterPro" id="IPR004617">
    <property type="entry name" value="ApaH"/>
</dbReference>
<evidence type="ECO:0000256" key="3">
    <source>
        <dbReference type="ARBA" id="ARBA00022801"/>
    </source>
</evidence>
<evidence type="ECO:0000256" key="5">
    <source>
        <dbReference type="HAMAP-Rule" id="MF_00199"/>
    </source>
</evidence>
<sequence>MATYLVGDIHGCERTLRALLTQVDFSPDKDILYSVGDLVARGPDSLGVLRFFYQLGDAARVVLGNHDLHLLAVAHGIKPVKAKDNTQPILDAPDKKSLLSWLSQQPLLMDVAAPDGGFLLTHAGISPQWDKKTAVACANEVEAILRSDEQRWLLENMYADSPDQWDPPLSGLDRYRYIINSFTRMRFCFPDGRLDMQCKLPPSQAADSGLLPWFEVPERQPLDQAVVFGHWAALNGTIQPKLYGLDTGCVWGGSLTLLRWEDKACFTLPAEKTSPKRDPKQ</sequence>
<evidence type="ECO:0000256" key="1">
    <source>
        <dbReference type="ARBA" id="ARBA00003413"/>
    </source>
</evidence>
<dbReference type="SUPFAM" id="SSF56300">
    <property type="entry name" value="Metallo-dependent phosphatases"/>
    <property type="match status" value="1"/>
</dbReference>
<dbReference type="NCBIfam" id="NF001204">
    <property type="entry name" value="PRK00166.1"/>
    <property type="match status" value="1"/>
</dbReference>
<dbReference type="PIRSF" id="PIRSF000903">
    <property type="entry name" value="B5n-ttraPtase_sm"/>
    <property type="match status" value="1"/>
</dbReference>
<dbReference type="Pfam" id="PF00149">
    <property type="entry name" value="Metallophos"/>
    <property type="match status" value="1"/>
</dbReference>
<organism evidence="7 8">
    <name type="scientific">Salinivibrio sharmensis</name>
    <dbReference type="NCBI Taxonomy" id="390883"/>
    <lineage>
        <taxon>Bacteria</taxon>
        <taxon>Pseudomonadati</taxon>
        <taxon>Pseudomonadota</taxon>
        <taxon>Gammaproteobacteria</taxon>
        <taxon>Vibrionales</taxon>
        <taxon>Vibrionaceae</taxon>
        <taxon>Salinivibrio</taxon>
    </lineage>
</organism>
<dbReference type="NCBIfam" id="TIGR00668">
    <property type="entry name" value="apaH"/>
    <property type="match status" value="1"/>
</dbReference>
<feature type="domain" description="Calcineurin-like phosphoesterase" evidence="6">
    <location>
        <begin position="4"/>
        <end position="187"/>
    </location>
</feature>
<comment type="catalytic activity">
    <reaction evidence="4 5">
        <text>P(1),P(4)-bis(5'-adenosyl) tetraphosphate + H2O = 2 ADP + 2 H(+)</text>
        <dbReference type="Rhea" id="RHEA:24252"/>
        <dbReference type="ChEBI" id="CHEBI:15377"/>
        <dbReference type="ChEBI" id="CHEBI:15378"/>
        <dbReference type="ChEBI" id="CHEBI:58141"/>
        <dbReference type="ChEBI" id="CHEBI:456216"/>
        <dbReference type="EC" id="3.6.1.41"/>
    </reaction>
</comment>
<comment type="caution">
    <text evidence="7">The sequence shown here is derived from an EMBL/GenBank/DDBJ whole genome shotgun (WGS) entry which is preliminary data.</text>
</comment>
<protein>
    <recommendedName>
        <fullName evidence="5">Bis(5'-nucleosyl)-tetraphosphatase, symmetrical</fullName>
        <ecNumber evidence="5">3.6.1.41</ecNumber>
    </recommendedName>
    <alternativeName>
        <fullName evidence="5">Ap4A hydrolase</fullName>
    </alternativeName>
    <alternativeName>
        <fullName evidence="5">Diadenosine 5',5'''-P1,P4-tetraphosphate pyrophosphohydrolase</fullName>
    </alternativeName>
    <alternativeName>
        <fullName evidence="5">Diadenosine tetraphosphatase</fullName>
    </alternativeName>
</protein>
<gene>
    <name evidence="5" type="primary">apaH</name>
    <name evidence="7" type="ORF">BZG74_08685</name>
</gene>
<dbReference type="CDD" id="cd07422">
    <property type="entry name" value="MPP_ApaH"/>
    <property type="match status" value="1"/>
</dbReference>
<dbReference type="InterPro" id="IPR029052">
    <property type="entry name" value="Metallo-depent_PP-like"/>
</dbReference>
<evidence type="ECO:0000256" key="2">
    <source>
        <dbReference type="ARBA" id="ARBA00005419"/>
    </source>
</evidence>